<reference evidence="2 3" key="2">
    <citation type="submission" date="2020-03" db="EMBL/GenBank/DDBJ databases">
        <authorList>
            <person name="Ichikawa N."/>
            <person name="Kimura A."/>
            <person name="Kitahashi Y."/>
            <person name="Uohara A."/>
        </authorList>
    </citation>
    <scope>NUCLEOTIDE SEQUENCE [LARGE SCALE GENOMIC DNA]</scope>
    <source>
        <strain evidence="2 3">NBRC 105367</strain>
    </source>
</reference>
<keyword evidence="3" id="KW-1185">Reference proteome</keyword>
<evidence type="ECO:0000313" key="2">
    <source>
        <dbReference type="EMBL" id="BCB86566.1"/>
    </source>
</evidence>
<evidence type="ECO:0000256" key="1">
    <source>
        <dbReference type="SAM" id="MobiDB-lite"/>
    </source>
</evidence>
<evidence type="ECO:0000313" key="3">
    <source>
        <dbReference type="Proteomes" id="UP000503011"/>
    </source>
</evidence>
<dbReference type="EMBL" id="AP022871">
    <property type="protein sequence ID" value="BCB86566.1"/>
    <property type="molecule type" value="Genomic_DNA"/>
</dbReference>
<gene>
    <name evidence="2" type="ORF">Psuf_038790</name>
</gene>
<dbReference type="Proteomes" id="UP000503011">
    <property type="component" value="Chromosome"/>
</dbReference>
<reference evidence="2 3" key="1">
    <citation type="submission" date="2020-03" db="EMBL/GenBank/DDBJ databases">
        <title>Whole genome shotgun sequence of Phytohabitans suffuscus NBRC 105367.</title>
        <authorList>
            <person name="Komaki H."/>
            <person name="Tamura T."/>
        </authorList>
    </citation>
    <scope>NUCLEOTIDE SEQUENCE [LARGE SCALE GENOMIC DNA]</scope>
    <source>
        <strain evidence="2 3">NBRC 105367</strain>
    </source>
</reference>
<name>A0A6F8YKH1_9ACTN</name>
<protein>
    <submittedName>
        <fullName evidence="2">Uncharacterized protein</fullName>
    </submittedName>
</protein>
<accession>A0A6F8YKH1</accession>
<feature type="compositionally biased region" description="Low complexity" evidence="1">
    <location>
        <begin position="55"/>
        <end position="79"/>
    </location>
</feature>
<organism evidence="2 3">
    <name type="scientific">Phytohabitans suffuscus</name>
    <dbReference type="NCBI Taxonomy" id="624315"/>
    <lineage>
        <taxon>Bacteria</taxon>
        <taxon>Bacillati</taxon>
        <taxon>Actinomycetota</taxon>
        <taxon>Actinomycetes</taxon>
        <taxon>Micromonosporales</taxon>
        <taxon>Micromonosporaceae</taxon>
    </lineage>
</organism>
<sequence>MEAALAETEREVDAALRGATTAVRELKRALGRRARATSATYASRWPPRATPPVGSPTAPAGSSTASTSTSTRTSRPAGT</sequence>
<feature type="region of interest" description="Disordered" evidence="1">
    <location>
        <begin position="31"/>
        <end position="79"/>
    </location>
</feature>
<dbReference type="KEGG" id="psuu:Psuf_038790"/>
<dbReference type="AlphaFoldDB" id="A0A6F8YKH1"/>
<proteinExistence type="predicted"/>